<feature type="transmembrane region" description="Helical" evidence="8">
    <location>
        <begin position="191"/>
        <end position="214"/>
    </location>
</feature>
<gene>
    <name evidence="10" type="ORF">EVG20_g8619</name>
</gene>
<name>A0A4Y9Y627_9AGAM</name>
<reference evidence="10 11" key="1">
    <citation type="submission" date="2019-02" db="EMBL/GenBank/DDBJ databases">
        <title>Genome sequencing of the rare red list fungi Dentipellis fragilis.</title>
        <authorList>
            <person name="Buettner E."/>
            <person name="Kellner H."/>
        </authorList>
    </citation>
    <scope>NUCLEOTIDE SEQUENCE [LARGE SCALE GENOMIC DNA]</scope>
    <source>
        <strain evidence="10 11">DSM 105465</strain>
    </source>
</reference>
<comment type="subcellular location">
    <subcellularLocation>
        <location evidence="1">Membrane</location>
        <topology evidence="1">Multi-pass membrane protein</topology>
    </subcellularLocation>
</comment>
<evidence type="ECO:0000256" key="3">
    <source>
        <dbReference type="ARBA" id="ARBA00007282"/>
    </source>
</evidence>
<feature type="transmembrane region" description="Helical" evidence="8">
    <location>
        <begin position="113"/>
        <end position="132"/>
    </location>
</feature>
<keyword evidence="4" id="KW-0808">Transferase</keyword>
<evidence type="ECO:0000256" key="7">
    <source>
        <dbReference type="ARBA" id="ARBA00023136"/>
    </source>
</evidence>
<dbReference type="AlphaFoldDB" id="A0A4Y9Y627"/>
<evidence type="ECO:0000256" key="6">
    <source>
        <dbReference type="ARBA" id="ARBA00022989"/>
    </source>
</evidence>
<dbReference type="OrthoDB" id="1077582at2759"/>
<proteinExistence type="inferred from homology"/>
<feature type="transmembrane region" description="Helical" evidence="8">
    <location>
        <begin position="388"/>
        <end position="406"/>
    </location>
</feature>
<dbReference type="InterPro" id="IPR044851">
    <property type="entry name" value="Wax_synthase"/>
</dbReference>
<dbReference type="STRING" id="205917.A0A4Y9Y627"/>
<comment type="similarity">
    <text evidence="3">Belongs to the wax synthase family.</text>
</comment>
<keyword evidence="7 8" id="KW-0472">Membrane</keyword>
<evidence type="ECO:0000313" key="11">
    <source>
        <dbReference type="Proteomes" id="UP000298327"/>
    </source>
</evidence>
<keyword evidence="6 8" id="KW-1133">Transmembrane helix</keyword>
<evidence type="ECO:0000256" key="4">
    <source>
        <dbReference type="ARBA" id="ARBA00022679"/>
    </source>
</evidence>
<accession>A0A4Y9Y627</accession>
<sequence length="443" mass="48875">MGASDILQATPLASFLGHNSSAADYINAKSRSWPLSLLPSTADRVPFSSRHFYTEVAPVLLGFFALTVLVQIPNTRTLRLGIMSVVLTLAYHVSTTCDIAVNLGGGRMSYTNFGFCAGMICLGMRVVDFGIASTPYVRIEYSARNPKASQDPTADPWGLIVDAFDLCFNERGVGWNWGKSTYLPPRAKTSALHFAATSFITAIQMFTLADFIVFAQQSFILQPSTRPTIAPYGSIIDPTFAPLARYGKAALMTFLYTLQLSCNFQAGYSLGAVLGMTVFRQQPEQWPPLFDQPWLTQSVTEFWGKRWQQVFKRSFVICGAKPIGARLGRTAGVVGAFLVSGLMHDLGMWGLGQGAEPMYMTLGFVMMGFGCLVEAAWERYTRMKVGGFLGWAWSMIWLMTTAIPITDALARRGFFESATNPGDFRPAVLWIDVVKRWQSLHPA</sequence>
<dbReference type="PANTHER" id="PTHR31595">
    <property type="entry name" value="LONG-CHAIN-ALCOHOL O-FATTY-ACYLTRANSFERASE 3-RELATED"/>
    <property type="match status" value="1"/>
</dbReference>
<dbReference type="GO" id="GO:0008374">
    <property type="term" value="F:O-acyltransferase activity"/>
    <property type="evidence" value="ECO:0007669"/>
    <property type="project" value="InterPro"/>
</dbReference>
<protein>
    <recommendedName>
        <fullName evidence="9">Wax synthase domain-containing protein</fullName>
    </recommendedName>
</protein>
<feature type="transmembrane region" description="Helical" evidence="8">
    <location>
        <begin position="78"/>
        <end position="101"/>
    </location>
</feature>
<feature type="transmembrane region" description="Helical" evidence="8">
    <location>
        <begin position="358"/>
        <end position="376"/>
    </location>
</feature>
<dbReference type="GO" id="GO:0016020">
    <property type="term" value="C:membrane"/>
    <property type="evidence" value="ECO:0007669"/>
    <property type="project" value="UniProtKB-SubCell"/>
</dbReference>
<organism evidence="10 11">
    <name type="scientific">Dentipellis fragilis</name>
    <dbReference type="NCBI Taxonomy" id="205917"/>
    <lineage>
        <taxon>Eukaryota</taxon>
        <taxon>Fungi</taxon>
        <taxon>Dikarya</taxon>
        <taxon>Basidiomycota</taxon>
        <taxon>Agaricomycotina</taxon>
        <taxon>Agaricomycetes</taxon>
        <taxon>Russulales</taxon>
        <taxon>Hericiaceae</taxon>
        <taxon>Dentipellis</taxon>
    </lineage>
</organism>
<evidence type="ECO:0000256" key="1">
    <source>
        <dbReference type="ARBA" id="ARBA00004141"/>
    </source>
</evidence>
<feature type="domain" description="Wax synthase" evidence="9">
    <location>
        <begin position="286"/>
        <end position="358"/>
    </location>
</feature>
<evidence type="ECO:0000256" key="2">
    <source>
        <dbReference type="ARBA" id="ARBA00005179"/>
    </source>
</evidence>
<dbReference type="Pfam" id="PF13813">
    <property type="entry name" value="MBOAT_2"/>
    <property type="match status" value="1"/>
</dbReference>
<dbReference type="Proteomes" id="UP000298327">
    <property type="component" value="Unassembled WGS sequence"/>
</dbReference>
<dbReference type="PANTHER" id="PTHR31595:SF57">
    <property type="entry name" value="OS04G0481900 PROTEIN"/>
    <property type="match status" value="1"/>
</dbReference>
<evidence type="ECO:0000256" key="8">
    <source>
        <dbReference type="SAM" id="Phobius"/>
    </source>
</evidence>
<comment type="caution">
    <text evidence="10">The sequence shown here is derived from an EMBL/GenBank/DDBJ whole genome shotgun (WGS) entry which is preliminary data.</text>
</comment>
<keyword evidence="11" id="KW-1185">Reference proteome</keyword>
<evidence type="ECO:0000256" key="5">
    <source>
        <dbReference type="ARBA" id="ARBA00022692"/>
    </source>
</evidence>
<dbReference type="GO" id="GO:0006629">
    <property type="term" value="P:lipid metabolic process"/>
    <property type="evidence" value="ECO:0007669"/>
    <property type="project" value="InterPro"/>
</dbReference>
<evidence type="ECO:0000259" key="9">
    <source>
        <dbReference type="Pfam" id="PF13813"/>
    </source>
</evidence>
<evidence type="ECO:0000313" key="10">
    <source>
        <dbReference type="EMBL" id="TFY57253.1"/>
    </source>
</evidence>
<dbReference type="EMBL" id="SEOQ01000764">
    <property type="protein sequence ID" value="TFY57253.1"/>
    <property type="molecule type" value="Genomic_DNA"/>
</dbReference>
<feature type="transmembrane region" description="Helical" evidence="8">
    <location>
        <begin position="52"/>
        <end position="72"/>
    </location>
</feature>
<dbReference type="InterPro" id="IPR032805">
    <property type="entry name" value="Wax_synthase_dom"/>
</dbReference>
<comment type="pathway">
    <text evidence="2">Secondary metabolite biosynthesis.</text>
</comment>
<keyword evidence="5 8" id="KW-0812">Transmembrane</keyword>
<feature type="transmembrane region" description="Helical" evidence="8">
    <location>
        <begin position="331"/>
        <end position="352"/>
    </location>
</feature>